<reference evidence="2 3" key="1">
    <citation type="journal article" date="2019" name="Nat. Ecol. Evol.">
        <title>Megaphylogeny resolves global patterns of mushroom evolution.</title>
        <authorList>
            <person name="Varga T."/>
            <person name="Krizsan K."/>
            <person name="Foldi C."/>
            <person name="Dima B."/>
            <person name="Sanchez-Garcia M."/>
            <person name="Sanchez-Ramirez S."/>
            <person name="Szollosi G.J."/>
            <person name="Szarkandi J.G."/>
            <person name="Papp V."/>
            <person name="Albert L."/>
            <person name="Andreopoulos W."/>
            <person name="Angelini C."/>
            <person name="Antonin V."/>
            <person name="Barry K.W."/>
            <person name="Bougher N.L."/>
            <person name="Buchanan P."/>
            <person name="Buyck B."/>
            <person name="Bense V."/>
            <person name="Catcheside P."/>
            <person name="Chovatia M."/>
            <person name="Cooper J."/>
            <person name="Damon W."/>
            <person name="Desjardin D."/>
            <person name="Finy P."/>
            <person name="Geml J."/>
            <person name="Haridas S."/>
            <person name="Hughes K."/>
            <person name="Justo A."/>
            <person name="Karasinski D."/>
            <person name="Kautmanova I."/>
            <person name="Kiss B."/>
            <person name="Kocsube S."/>
            <person name="Kotiranta H."/>
            <person name="LaButti K.M."/>
            <person name="Lechner B.E."/>
            <person name="Liimatainen K."/>
            <person name="Lipzen A."/>
            <person name="Lukacs Z."/>
            <person name="Mihaltcheva S."/>
            <person name="Morgado L.N."/>
            <person name="Niskanen T."/>
            <person name="Noordeloos M.E."/>
            <person name="Ohm R.A."/>
            <person name="Ortiz-Santana B."/>
            <person name="Ovrebo C."/>
            <person name="Racz N."/>
            <person name="Riley R."/>
            <person name="Savchenko A."/>
            <person name="Shiryaev A."/>
            <person name="Soop K."/>
            <person name="Spirin V."/>
            <person name="Szebenyi C."/>
            <person name="Tomsovsky M."/>
            <person name="Tulloss R.E."/>
            <person name="Uehling J."/>
            <person name="Grigoriev I.V."/>
            <person name="Vagvolgyi C."/>
            <person name="Papp T."/>
            <person name="Martin F.M."/>
            <person name="Miettinen O."/>
            <person name="Hibbett D.S."/>
            <person name="Nagy L.G."/>
        </authorList>
    </citation>
    <scope>NUCLEOTIDE SEQUENCE [LARGE SCALE GENOMIC DNA]</scope>
    <source>
        <strain evidence="2 3">HHB13444</strain>
    </source>
</reference>
<dbReference type="Proteomes" id="UP000308197">
    <property type="component" value="Unassembled WGS sequence"/>
</dbReference>
<evidence type="ECO:0008006" key="4">
    <source>
        <dbReference type="Google" id="ProtNLM"/>
    </source>
</evidence>
<dbReference type="EMBL" id="ML211748">
    <property type="protein sequence ID" value="TFK80560.1"/>
    <property type="molecule type" value="Genomic_DNA"/>
</dbReference>
<protein>
    <recommendedName>
        <fullName evidence="4">Secreted protein</fullName>
    </recommendedName>
</protein>
<dbReference type="InParanoid" id="A0A5C3NX12"/>
<name>A0A5C3NX12_9APHY</name>
<feature type="chain" id="PRO_5023076504" description="Secreted protein" evidence="1">
    <location>
        <begin position="22"/>
        <end position="78"/>
    </location>
</feature>
<sequence>MASSTSFTAFPLHWFRIVTLAHPSAPSSILATTPTTCGSYALNLLRSVPGVVGAAFGRARILARPPIASGVDGFTCVE</sequence>
<evidence type="ECO:0000313" key="3">
    <source>
        <dbReference type="Proteomes" id="UP000308197"/>
    </source>
</evidence>
<proteinExistence type="predicted"/>
<gene>
    <name evidence="2" type="ORF">K466DRAFT_591767</name>
</gene>
<keyword evidence="1" id="KW-0732">Signal</keyword>
<evidence type="ECO:0000256" key="1">
    <source>
        <dbReference type="SAM" id="SignalP"/>
    </source>
</evidence>
<dbReference type="AlphaFoldDB" id="A0A5C3NX12"/>
<evidence type="ECO:0000313" key="2">
    <source>
        <dbReference type="EMBL" id="TFK80560.1"/>
    </source>
</evidence>
<organism evidence="2 3">
    <name type="scientific">Polyporus arcularius HHB13444</name>
    <dbReference type="NCBI Taxonomy" id="1314778"/>
    <lineage>
        <taxon>Eukaryota</taxon>
        <taxon>Fungi</taxon>
        <taxon>Dikarya</taxon>
        <taxon>Basidiomycota</taxon>
        <taxon>Agaricomycotina</taxon>
        <taxon>Agaricomycetes</taxon>
        <taxon>Polyporales</taxon>
        <taxon>Polyporaceae</taxon>
        <taxon>Polyporus</taxon>
    </lineage>
</organism>
<keyword evidence="3" id="KW-1185">Reference proteome</keyword>
<feature type="signal peptide" evidence="1">
    <location>
        <begin position="1"/>
        <end position="21"/>
    </location>
</feature>
<accession>A0A5C3NX12</accession>